<keyword evidence="2 5" id="KW-0812">Transmembrane</keyword>
<dbReference type="SUPFAM" id="SSF103473">
    <property type="entry name" value="MFS general substrate transporter"/>
    <property type="match status" value="1"/>
</dbReference>
<evidence type="ECO:0000313" key="7">
    <source>
        <dbReference type="EMBL" id="KAF7128679.1"/>
    </source>
</evidence>
<reference evidence="7" key="1">
    <citation type="submission" date="2020-06" db="EMBL/GenBank/DDBJ databases">
        <title>Draft genome sequences of strains closely related to Aspergillus parafelis and Aspergillus hiratsukae.</title>
        <authorList>
            <person name="Dos Santos R.A.C."/>
            <person name="Rivero-Menendez O."/>
            <person name="Steenwyk J.L."/>
            <person name="Mead M.E."/>
            <person name="Goldman G.H."/>
            <person name="Alastruey-Izquierdo A."/>
            <person name="Rokas A."/>
        </authorList>
    </citation>
    <scope>NUCLEOTIDE SEQUENCE</scope>
    <source>
        <strain evidence="7">CNM-CM5793</strain>
        <strain evidence="8">CNM-CM6106</strain>
    </source>
</reference>
<dbReference type="InterPro" id="IPR020846">
    <property type="entry name" value="MFS_dom"/>
</dbReference>
<feature type="transmembrane region" description="Helical" evidence="5">
    <location>
        <begin position="406"/>
        <end position="425"/>
    </location>
</feature>
<dbReference type="OrthoDB" id="5215911at2759"/>
<feature type="transmembrane region" description="Helical" evidence="5">
    <location>
        <begin position="431"/>
        <end position="457"/>
    </location>
</feature>
<feature type="transmembrane region" description="Helical" evidence="5">
    <location>
        <begin position="365"/>
        <end position="385"/>
    </location>
</feature>
<dbReference type="GO" id="GO:0022857">
    <property type="term" value="F:transmembrane transporter activity"/>
    <property type="evidence" value="ECO:0007669"/>
    <property type="project" value="InterPro"/>
</dbReference>
<dbReference type="InterPro" id="IPR036259">
    <property type="entry name" value="MFS_trans_sf"/>
</dbReference>
<feature type="transmembrane region" description="Helical" evidence="5">
    <location>
        <begin position="183"/>
        <end position="202"/>
    </location>
</feature>
<dbReference type="PROSITE" id="PS50850">
    <property type="entry name" value="MFS"/>
    <property type="match status" value="1"/>
</dbReference>
<dbReference type="Pfam" id="PF07690">
    <property type="entry name" value="MFS_1"/>
    <property type="match status" value="1"/>
</dbReference>
<feature type="transmembrane region" description="Helical" evidence="5">
    <location>
        <begin position="469"/>
        <end position="489"/>
    </location>
</feature>
<comment type="caution">
    <text evidence="7">The sequence shown here is derived from an EMBL/GenBank/DDBJ whole genome shotgun (WGS) entry which is preliminary data.</text>
</comment>
<evidence type="ECO:0000259" key="6">
    <source>
        <dbReference type="PROSITE" id="PS50850"/>
    </source>
</evidence>
<feature type="transmembrane region" description="Helical" evidence="5">
    <location>
        <begin position="97"/>
        <end position="115"/>
    </location>
</feature>
<dbReference type="Gene3D" id="1.20.1250.20">
    <property type="entry name" value="MFS general substrate transporter like domains"/>
    <property type="match status" value="1"/>
</dbReference>
<dbReference type="InterPro" id="IPR011701">
    <property type="entry name" value="MFS"/>
</dbReference>
<feature type="transmembrane region" description="Helical" evidence="5">
    <location>
        <begin position="208"/>
        <end position="229"/>
    </location>
</feature>
<dbReference type="PANTHER" id="PTHR23502:SF30">
    <property type="entry name" value="TRANSPORTER, PUTATIVE (AFU_ORTHOLOGUE AFUA_8G04702)-RELATED"/>
    <property type="match status" value="1"/>
</dbReference>
<gene>
    <name evidence="7" type="ORF">CNMCM5793_003530</name>
    <name evidence="8" type="ORF">CNMCM6106_006463</name>
</gene>
<evidence type="ECO:0000256" key="3">
    <source>
        <dbReference type="ARBA" id="ARBA00022989"/>
    </source>
</evidence>
<feature type="transmembrane region" description="Helical" evidence="5">
    <location>
        <begin position="54"/>
        <end position="77"/>
    </location>
</feature>
<evidence type="ECO:0000256" key="1">
    <source>
        <dbReference type="ARBA" id="ARBA00004141"/>
    </source>
</evidence>
<keyword evidence="9" id="KW-1185">Reference proteome</keyword>
<dbReference type="EMBL" id="JACBAD010001908">
    <property type="protein sequence ID" value="KAF7128679.1"/>
    <property type="molecule type" value="Genomic_DNA"/>
</dbReference>
<organism evidence="7 9">
    <name type="scientific">Aspergillus hiratsukae</name>
    <dbReference type="NCBI Taxonomy" id="1194566"/>
    <lineage>
        <taxon>Eukaryota</taxon>
        <taxon>Fungi</taxon>
        <taxon>Dikarya</taxon>
        <taxon>Ascomycota</taxon>
        <taxon>Pezizomycotina</taxon>
        <taxon>Eurotiomycetes</taxon>
        <taxon>Eurotiomycetidae</taxon>
        <taxon>Eurotiales</taxon>
        <taxon>Aspergillaceae</taxon>
        <taxon>Aspergillus</taxon>
        <taxon>Aspergillus subgen. Fumigati</taxon>
    </lineage>
</organism>
<dbReference type="EMBL" id="JACBAF010001877">
    <property type="protein sequence ID" value="KAF7172213.1"/>
    <property type="molecule type" value="Genomic_DNA"/>
</dbReference>
<comment type="subcellular location">
    <subcellularLocation>
        <location evidence="1">Membrane</location>
        <topology evidence="1">Multi-pass membrane protein</topology>
    </subcellularLocation>
</comment>
<evidence type="ECO:0000313" key="9">
    <source>
        <dbReference type="Proteomes" id="UP000630445"/>
    </source>
</evidence>
<evidence type="ECO:0000256" key="5">
    <source>
        <dbReference type="SAM" id="Phobius"/>
    </source>
</evidence>
<evidence type="ECO:0000313" key="8">
    <source>
        <dbReference type="EMBL" id="KAF7172213.1"/>
    </source>
</evidence>
<accession>A0A8H6PE47</accession>
<dbReference type="GO" id="GO:0005886">
    <property type="term" value="C:plasma membrane"/>
    <property type="evidence" value="ECO:0007669"/>
    <property type="project" value="TreeGrafter"/>
</dbReference>
<dbReference type="PANTHER" id="PTHR23502">
    <property type="entry name" value="MAJOR FACILITATOR SUPERFAMILY"/>
    <property type="match status" value="1"/>
</dbReference>
<evidence type="ECO:0000256" key="2">
    <source>
        <dbReference type="ARBA" id="ARBA00022692"/>
    </source>
</evidence>
<keyword evidence="3 5" id="KW-1133">Transmembrane helix</keyword>
<name>A0A8H6PE47_9EURO</name>
<keyword evidence="4 5" id="KW-0472">Membrane</keyword>
<dbReference type="Proteomes" id="UP000662466">
    <property type="component" value="Unassembled WGS sequence"/>
</dbReference>
<protein>
    <recommendedName>
        <fullName evidence="6">Major facilitator superfamily (MFS) profile domain-containing protein</fullName>
    </recommendedName>
</protein>
<feature type="transmembrane region" description="Helical" evidence="5">
    <location>
        <begin position="313"/>
        <end position="333"/>
    </location>
</feature>
<dbReference type="AlphaFoldDB" id="A0A8H6PE47"/>
<proteinExistence type="predicted"/>
<feature type="domain" description="Major facilitator superfamily (MFS) profile" evidence="6">
    <location>
        <begin position="54"/>
        <end position="526"/>
    </location>
</feature>
<sequence length="544" mass="59758">MAASEVDREMVPGTIYLVDVAGDMDHDGNRQVVLNPRPSADPEDPLNWSRPRKLLAISMVYVYVVAIGIATAVQYSVLTPISDETGISISDLNLGTGLMFLFLGWSCLIWQPIALAYGRRGVYITSCILAIGPMIWTAYSHSSHVWYAHRILLGICSAPVESLPEISVPDLFFAHERGTFMGYYAFLLFGSNFLAPFFAGFINNGVGWRWVMYFGALWLAGSAVILFFFMEDTIYFRQAEALGTVERAASELHTPDCVTETSDKKAADLDVGTCVLDTQVDPAFLAPLNYVQKLSLFRLLPGRPTPRKILKEFLNPLKIILFFPSVFWAGLLYGTNLSWYNVLNATTSSILSSAPYNFSSSMVGVAYLSPFVGAGLASLWSGLVADKLMLRLARRNNGVREPEQRLWPLLFSGLMASAGLILWGVGAAKNIHYMGLIVGLGILTFGVVCGGSISLSYSIDCFKEISGESMVSVIIIRNSLGFGFSYAINPWINRSGLQNCFIAVSMVALACTGSFLLMVLFGKKLRKLSAPIYWKMVENGSRAH</sequence>
<evidence type="ECO:0000256" key="4">
    <source>
        <dbReference type="ARBA" id="ARBA00023136"/>
    </source>
</evidence>
<dbReference type="Proteomes" id="UP000630445">
    <property type="component" value="Unassembled WGS sequence"/>
</dbReference>
<feature type="transmembrane region" description="Helical" evidence="5">
    <location>
        <begin position="501"/>
        <end position="521"/>
    </location>
</feature>